<evidence type="ECO:0000259" key="6">
    <source>
        <dbReference type="PROSITE" id="PS01179"/>
    </source>
</evidence>
<comment type="subcellular location">
    <subcellularLocation>
        <location evidence="1">Cytoplasm</location>
    </subcellularLocation>
</comment>
<dbReference type="SUPFAM" id="SSF50729">
    <property type="entry name" value="PH domain-like"/>
    <property type="match status" value="1"/>
</dbReference>
<dbReference type="EMBL" id="LJIG01001916">
    <property type="protein sequence ID" value="KRT85024.1"/>
    <property type="molecule type" value="Genomic_DNA"/>
</dbReference>
<evidence type="ECO:0000256" key="1">
    <source>
        <dbReference type="ARBA" id="ARBA00004496"/>
    </source>
</evidence>
<proteinExistence type="inferred from homology"/>
<dbReference type="FunFam" id="2.30.29.30:FF:000118">
    <property type="entry name" value="GULP PTB domain containing engulfment adaptor 1"/>
    <property type="match status" value="1"/>
</dbReference>
<evidence type="ECO:0000313" key="8">
    <source>
        <dbReference type="Proteomes" id="UP000051574"/>
    </source>
</evidence>
<dbReference type="InterPro" id="IPR011993">
    <property type="entry name" value="PH-like_dom_sf"/>
</dbReference>
<dbReference type="Gene3D" id="2.30.29.30">
    <property type="entry name" value="Pleckstrin-homology domain (PH domain)/Phosphotyrosine-binding domain (PTB)"/>
    <property type="match status" value="1"/>
</dbReference>
<dbReference type="SMART" id="SM00462">
    <property type="entry name" value="PTB"/>
    <property type="match status" value="1"/>
</dbReference>
<dbReference type="AlphaFoldDB" id="A0A0T6BCG4"/>
<dbReference type="CDD" id="cd01273">
    <property type="entry name" value="PTB_CED-6"/>
    <property type="match status" value="1"/>
</dbReference>
<dbReference type="Pfam" id="PF00640">
    <property type="entry name" value="PID"/>
    <property type="match status" value="1"/>
</dbReference>
<dbReference type="GO" id="GO:0005737">
    <property type="term" value="C:cytoplasm"/>
    <property type="evidence" value="ECO:0007669"/>
    <property type="project" value="UniProtKB-SubCell"/>
</dbReference>
<keyword evidence="8" id="KW-1185">Reference proteome</keyword>
<dbReference type="Proteomes" id="UP000051574">
    <property type="component" value="Unassembled WGS sequence"/>
</dbReference>
<protein>
    <recommendedName>
        <fullName evidence="6">PID domain-containing protein</fullName>
    </recommendedName>
</protein>
<comment type="similarity">
    <text evidence="4">Belongs to the ced-6 family.</text>
</comment>
<keyword evidence="3" id="KW-0581">Phagocytosis</keyword>
<dbReference type="PANTHER" id="PTHR11232">
    <property type="entry name" value="PHOSPHOTYROSINE INTERACTION DOMAIN-CONTAINING FAMILY MEMBER"/>
    <property type="match status" value="1"/>
</dbReference>
<sequence>MSTLLKWAQNTTQGKINNKNNNVNGERKWIHPPETLQKGHIAYLVKFLGNTVVDQPKGIEVVKEAIRKLRFSQQLRKSESGAKTRKVELTISIDGVAIQEPRTHNILHQFPLHRISYCADDKGEKKFFSFIAKQPNQIDNEQEDSHECFVFISDKLAEEITLTIGQAFELAYKRFLETSGKDLETQKRAILTQQKIKRLEQENNIYKQRLLDISQFSSVKQELEQYLRRNDIKNLLEIQTNGSVSTNSMSGPIKTEHTNGTTATTGKLLDFNNLSENTNGIAPPVPPRNFDNSPAVGTKLEGLLLGEFDQDNDFDPRSFENNTPTQPFITTNGNPSSPPLREYLF</sequence>
<feature type="compositionally biased region" description="Polar residues" evidence="5">
    <location>
        <begin position="319"/>
        <end position="335"/>
    </location>
</feature>
<evidence type="ECO:0000256" key="5">
    <source>
        <dbReference type="SAM" id="MobiDB-lite"/>
    </source>
</evidence>
<feature type="region of interest" description="Disordered" evidence="5">
    <location>
        <begin position="243"/>
        <end position="266"/>
    </location>
</feature>
<feature type="domain" description="PID" evidence="6">
    <location>
        <begin position="41"/>
        <end position="189"/>
    </location>
</feature>
<reference evidence="7 8" key="1">
    <citation type="submission" date="2015-09" db="EMBL/GenBank/DDBJ databases">
        <title>Draft genome of the scarab beetle Oryctes borbonicus.</title>
        <authorList>
            <person name="Meyer J.M."/>
            <person name="Markov G.V."/>
            <person name="Baskaran P."/>
            <person name="Herrmann M."/>
            <person name="Sommer R.J."/>
            <person name="Roedelsperger C."/>
        </authorList>
    </citation>
    <scope>NUCLEOTIDE SEQUENCE [LARGE SCALE GENOMIC DNA]</scope>
    <source>
        <strain evidence="7">OB123</strain>
        <tissue evidence="7">Whole animal</tissue>
    </source>
</reference>
<dbReference type="PANTHER" id="PTHR11232:SF77">
    <property type="entry name" value="GULP PTB DOMAIN CONTAINING ENGULFMENT ADAPTOR 1"/>
    <property type="match status" value="1"/>
</dbReference>
<dbReference type="OrthoDB" id="10057585at2759"/>
<dbReference type="GO" id="GO:0043277">
    <property type="term" value="P:apoptotic cell clearance"/>
    <property type="evidence" value="ECO:0007669"/>
    <property type="project" value="UniProtKB-ARBA"/>
</dbReference>
<evidence type="ECO:0000256" key="4">
    <source>
        <dbReference type="ARBA" id="ARBA00060944"/>
    </source>
</evidence>
<gene>
    <name evidence="7" type="ORF">AMK59_2471</name>
</gene>
<organism evidence="7 8">
    <name type="scientific">Oryctes borbonicus</name>
    <dbReference type="NCBI Taxonomy" id="1629725"/>
    <lineage>
        <taxon>Eukaryota</taxon>
        <taxon>Metazoa</taxon>
        <taxon>Ecdysozoa</taxon>
        <taxon>Arthropoda</taxon>
        <taxon>Hexapoda</taxon>
        <taxon>Insecta</taxon>
        <taxon>Pterygota</taxon>
        <taxon>Neoptera</taxon>
        <taxon>Endopterygota</taxon>
        <taxon>Coleoptera</taxon>
        <taxon>Polyphaga</taxon>
        <taxon>Scarabaeiformia</taxon>
        <taxon>Scarabaeidae</taxon>
        <taxon>Dynastinae</taxon>
        <taxon>Oryctes</taxon>
    </lineage>
</organism>
<feature type="region of interest" description="Disordered" evidence="5">
    <location>
        <begin position="310"/>
        <end position="345"/>
    </location>
</feature>
<evidence type="ECO:0000313" key="7">
    <source>
        <dbReference type="EMBL" id="KRT85024.1"/>
    </source>
</evidence>
<dbReference type="PROSITE" id="PS01179">
    <property type="entry name" value="PID"/>
    <property type="match status" value="1"/>
</dbReference>
<dbReference type="InterPro" id="IPR051133">
    <property type="entry name" value="Adapter_Engulfment-Domain"/>
</dbReference>
<name>A0A0T6BCG4_9SCAR</name>
<comment type="caution">
    <text evidence="7">The sequence shown here is derived from an EMBL/GenBank/DDBJ whole genome shotgun (WGS) entry which is preliminary data.</text>
</comment>
<keyword evidence="2" id="KW-0963">Cytoplasm</keyword>
<dbReference type="InterPro" id="IPR006020">
    <property type="entry name" value="PTB/PI_dom"/>
</dbReference>
<evidence type="ECO:0000256" key="2">
    <source>
        <dbReference type="ARBA" id="ARBA00022490"/>
    </source>
</evidence>
<accession>A0A0T6BCG4</accession>
<evidence type="ECO:0000256" key="3">
    <source>
        <dbReference type="ARBA" id="ARBA00022907"/>
    </source>
</evidence>